<dbReference type="InterPro" id="IPR016195">
    <property type="entry name" value="Pol/histidinol_Pase-like"/>
</dbReference>
<accession>A0A9Y1FKL7</accession>
<name>A0A9Y1FKL7_9ARCH</name>
<gene>
    <name evidence="1" type="ORF">K9W45_09290</name>
</gene>
<keyword evidence="1" id="KW-0378">Hydrolase</keyword>
<organism evidence="1">
    <name type="scientific">Candidatus Heimdallarchaeum aukensis</name>
    <dbReference type="NCBI Taxonomy" id="2876573"/>
    <lineage>
        <taxon>Archaea</taxon>
        <taxon>Promethearchaeati</taxon>
        <taxon>Candidatus Heimdallarchaeota</taxon>
        <taxon>Candidatus Heimdallarchaeia (ex Rinke et al. 2021) (nom. nud.)</taxon>
        <taxon>Candidatus Heimdallarchaeales</taxon>
        <taxon>Candidatus Heimdallarchaeaceae</taxon>
        <taxon>Candidatus Heimdallarchaeum</taxon>
    </lineage>
</organism>
<keyword evidence="1" id="KW-0540">Nuclease</keyword>
<reference evidence="1" key="1">
    <citation type="journal article" date="2022" name="Nat. Microbiol.">
        <title>Unique mobile elements and scalable gene flow at the prokaryote-eukaryote boundary revealed by circularized Asgard archaea genomes.</title>
        <authorList>
            <person name="Wu F."/>
            <person name="Speth D.R."/>
            <person name="Philosof A."/>
            <person name="Cremiere A."/>
            <person name="Narayanan A."/>
            <person name="Barco R.A."/>
            <person name="Connon S.A."/>
            <person name="Amend J.P."/>
            <person name="Antoshechkin I.A."/>
            <person name="Orphan V.J."/>
        </authorList>
    </citation>
    <scope>NUCLEOTIDE SEQUENCE</scope>
    <source>
        <strain evidence="1">PM71</strain>
    </source>
</reference>
<proteinExistence type="predicted"/>
<dbReference type="Gene3D" id="3.20.20.140">
    <property type="entry name" value="Metal-dependent hydrolases"/>
    <property type="match status" value="1"/>
</dbReference>
<dbReference type="CDD" id="cd19067">
    <property type="entry name" value="PfuEndoQ-like"/>
    <property type="match status" value="1"/>
</dbReference>
<protein>
    <submittedName>
        <fullName evidence="1">Endonuclease Q family protein</fullName>
    </submittedName>
</protein>
<dbReference type="PANTHER" id="PTHR40084:SF1">
    <property type="entry name" value="PHOSPHOTRANSFERASE"/>
    <property type="match status" value="1"/>
</dbReference>
<dbReference type="AlphaFoldDB" id="A0A9Y1FKL7"/>
<keyword evidence="1" id="KW-0255">Endonuclease</keyword>
<sequence length="396" mass="45184">MQISILAAEARKKGLDIIGTGDVFHKQWNKYLQENLSYEVDGLYSPSKKEYNTLFIATGEVEDNEHIHHLVIVPSLKTGIEIAIEFEKRNKIKLSRYGGRPRVDMDASQLVDLVKEYNCLIGPAHIFTPFTSIFRENKYSSLKDCFKESTVKVDFVELGLSANSAMADKIKELWGYTFLSNSDSHSPKSSKIGREANVIEVDDVSFSSIQKSLEKGKESKIILNVGLDPRLGKYHLSFCYKCRRRIVYIHNPSKIYDEKFIYFEKENEKQFMISISARKLRCPACNGLLKLGVNDRVELLATTNKKNTKRPPYFDSVPLVSLISKGLKIKNPDSKTVIKEYNRLIATFENEYNILLNASIEEIRKENDYIGKKIELMRENKLEIIPGGGGNYGELV</sequence>
<dbReference type="GO" id="GO:0004519">
    <property type="term" value="F:endonuclease activity"/>
    <property type="evidence" value="ECO:0007669"/>
    <property type="project" value="UniProtKB-KW"/>
</dbReference>
<evidence type="ECO:0000313" key="1">
    <source>
        <dbReference type="EMBL" id="UJG40031.1"/>
    </source>
</evidence>
<dbReference type="SUPFAM" id="SSF89550">
    <property type="entry name" value="PHP domain-like"/>
    <property type="match status" value="1"/>
</dbReference>
<dbReference type="EMBL" id="CP084166">
    <property type="protein sequence ID" value="UJG40031.1"/>
    <property type="molecule type" value="Genomic_DNA"/>
</dbReference>
<dbReference type="PANTHER" id="PTHR40084">
    <property type="entry name" value="PHOSPHOHYDROLASE, PHP FAMILY"/>
    <property type="match status" value="1"/>
</dbReference>
<dbReference type="Proteomes" id="UP001201020">
    <property type="component" value="Chromosome"/>
</dbReference>